<evidence type="ECO:0000313" key="6">
    <source>
        <dbReference type="EMBL" id="VDI31679.1"/>
    </source>
</evidence>
<sequence length="197" mass="22011">MVQTAHMTVGKMLQTDSGRKQLKKLFKLCDDIDIANTKDVANFYSNLAGNFEGVVQYNKDNRAFEDASGCIRPVQFGFYQTSDLKDQPFTGFSFEQCVDIFGAKFNADLIQKGINRTNTNYGAYAMNPTKIVFPNGSIDPWHAFSFTTTSADQHFTTIYIDGTAHCANMYPSTPADPPQLTESRKTINILIGQWLTS</sequence>
<gene>
    <name evidence="6" type="ORF">MGAL_10B082222</name>
</gene>
<accession>A0A8B6EAI6</accession>
<dbReference type="OrthoDB" id="1735038at2759"/>
<keyword evidence="4" id="KW-0378">Hydrolase</keyword>
<dbReference type="EMBL" id="UYJE01004815">
    <property type="protein sequence ID" value="VDI31679.1"/>
    <property type="molecule type" value="Genomic_DNA"/>
</dbReference>
<dbReference type="GO" id="GO:0008239">
    <property type="term" value="F:dipeptidyl-peptidase activity"/>
    <property type="evidence" value="ECO:0007669"/>
    <property type="project" value="TreeGrafter"/>
</dbReference>
<dbReference type="PANTHER" id="PTHR11010:SF117">
    <property type="entry name" value="SERINE PROTEASE 16"/>
    <property type="match status" value="1"/>
</dbReference>
<keyword evidence="7" id="KW-1185">Reference proteome</keyword>
<comment type="caution">
    <text evidence="6">The sequence shown here is derived from an EMBL/GenBank/DDBJ whole genome shotgun (WGS) entry which is preliminary data.</text>
</comment>
<dbReference type="GO" id="GO:0006508">
    <property type="term" value="P:proteolysis"/>
    <property type="evidence" value="ECO:0007669"/>
    <property type="project" value="UniProtKB-KW"/>
</dbReference>
<evidence type="ECO:0000256" key="3">
    <source>
        <dbReference type="ARBA" id="ARBA00022729"/>
    </source>
</evidence>
<evidence type="ECO:0000256" key="2">
    <source>
        <dbReference type="ARBA" id="ARBA00022670"/>
    </source>
</evidence>
<dbReference type="Proteomes" id="UP000596742">
    <property type="component" value="Unassembled WGS sequence"/>
</dbReference>
<evidence type="ECO:0000256" key="4">
    <source>
        <dbReference type="ARBA" id="ARBA00022801"/>
    </source>
</evidence>
<comment type="similarity">
    <text evidence="1">Belongs to the peptidase S28 family.</text>
</comment>
<dbReference type="GO" id="GO:0070008">
    <property type="term" value="F:serine-type exopeptidase activity"/>
    <property type="evidence" value="ECO:0007669"/>
    <property type="project" value="InterPro"/>
</dbReference>
<evidence type="ECO:0000256" key="5">
    <source>
        <dbReference type="ARBA" id="ARBA00023180"/>
    </source>
</evidence>
<dbReference type="Gene3D" id="3.40.50.1820">
    <property type="entry name" value="alpha/beta hydrolase"/>
    <property type="match status" value="1"/>
</dbReference>
<evidence type="ECO:0000256" key="1">
    <source>
        <dbReference type="ARBA" id="ARBA00011079"/>
    </source>
</evidence>
<dbReference type="PANTHER" id="PTHR11010">
    <property type="entry name" value="PROTEASE S28 PRO-X CARBOXYPEPTIDASE-RELATED"/>
    <property type="match status" value="1"/>
</dbReference>
<proteinExistence type="inferred from homology"/>
<dbReference type="InterPro" id="IPR008758">
    <property type="entry name" value="Peptidase_S28"/>
</dbReference>
<dbReference type="AlphaFoldDB" id="A0A8B6EAI6"/>
<protein>
    <submittedName>
        <fullName evidence="6">Uncharacterized protein</fullName>
    </submittedName>
</protein>
<keyword evidence="3" id="KW-0732">Signal</keyword>
<evidence type="ECO:0000313" key="7">
    <source>
        <dbReference type="Proteomes" id="UP000596742"/>
    </source>
</evidence>
<dbReference type="Pfam" id="PF05577">
    <property type="entry name" value="Peptidase_S28"/>
    <property type="match status" value="2"/>
</dbReference>
<keyword evidence="5" id="KW-0325">Glycoprotein</keyword>
<keyword evidence="2" id="KW-0645">Protease</keyword>
<organism evidence="6 7">
    <name type="scientific">Mytilus galloprovincialis</name>
    <name type="common">Mediterranean mussel</name>
    <dbReference type="NCBI Taxonomy" id="29158"/>
    <lineage>
        <taxon>Eukaryota</taxon>
        <taxon>Metazoa</taxon>
        <taxon>Spiralia</taxon>
        <taxon>Lophotrochozoa</taxon>
        <taxon>Mollusca</taxon>
        <taxon>Bivalvia</taxon>
        <taxon>Autobranchia</taxon>
        <taxon>Pteriomorphia</taxon>
        <taxon>Mytilida</taxon>
        <taxon>Mytiloidea</taxon>
        <taxon>Mytilidae</taxon>
        <taxon>Mytilinae</taxon>
        <taxon>Mytilus</taxon>
    </lineage>
</organism>
<reference evidence="6" key="1">
    <citation type="submission" date="2018-11" db="EMBL/GenBank/DDBJ databases">
        <authorList>
            <person name="Alioto T."/>
            <person name="Alioto T."/>
        </authorList>
    </citation>
    <scope>NUCLEOTIDE SEQUENCE</scope>
</reference>
<dbReference type="InterPro" id="IPR029058">
    <property type="entry name" value="AB_hydrolase_fold"/>
</dbReference>
<name>A0A8B6EAI6_MYTGA</name>